<organism evidence="3 4">
    <name type="scientific">Juglans regia</name>
    <name type="common">English walnut</name>
    <dbReference type="NCBI Taxonomy" id="51240"/>
    <lineage>
        <taxon>Eukaryota</taxon>
        <taxon>Viridiplantae</taxon>
        <taxon>Streptophyta</taxon>
        <taxon>Embryophyta</taxon>
        <taxon>Tracheophyta</taxon>
        <taxon>Spermatophyta</taxon>
        <taxon>Magnoliopsida</taxon>
        <taxon>eudicotyledons</taxon>
        <taxon>Gunneridae</taxon>
        <taxon>Pentapetalae</taxon>
        <taxon>rosids</taxon>
        <taxon>fabids</taxon>
        <taxon>Fagales</taxon>
        <taxon>Juglandaceae</taxon>
        <taxon>Juglans</taxon>
    </lineage>
</organism>
<name>A0A833UFA2_JUGRE</name>
<dbReference type="Gramene" id="Jr11_04050_p1">
    <property type="protein sequence ID" value="cds.Jr11_04050_p1"/>
    <property type="gene ID" value="Jr11_04050"/>
</dbReference>
<dbReference type="Pfam" id="PF03732">
    <property type="entry name" value="Retrotrans_gag"/>
    <property type="match status" value="1"/>
</dbReference>
<evidence type="ECO:0000259" key="2">
    <source>
        <dbReference type="Pfam" id="PF03732"/>
    </source>
</evidence>
<dbReference type="AlphaFoldDB" id="A0A833UFA2"/>
<comment type="caution">
    <text evidence="3">The sequence shown here is derived from an EMBL/GenBank/DDBJ whole genome shotgun (WGS) entry which is preliminary data.</text>
</comment>
<reference evidence="3" key="1">
    <citation type="submission" date="2015-10" db="EMBL/GenBank/DDBJ databases">
        <authorList>
            <person name="Martinez-Garcia P.J."/>
            <person name="Crepeau M.W."/>
            <person name="Puiu D."/>
            <person name="Gonzalez-Ibeas D."/>
            <person name="Whalen J."/>
            <person name="Stevens K."/>
            <person name="Paul R."/>
            <person name="Butterfield T."/>
            <person name="Britton M."/>
            <person name="Reagan R."/>
            <person name="Chakraborty S."/>
            <person name="Walawage S.L."/>
            <person name="Vasquez-Gross H.A."/>
            <person name="Cardeno C."/>
            <person name="Famula R."/>
            <person name="Pratt K."/>
            <person name="Kuruganti S."/>
            <person name="Aradhya M.K."/>
            <person name="Leslie C.A."/>
            <person name="Dandekar A.M."/>
            <person name="Salzberg S.L."/>
            <person name="Wegrzyn J.L."/>
            <person name="Langley C.H."/>
            <person name="Neale D.B."/>
        </authorList>
    </citation>
    <scope>NUCLEOTIDE SEQUENCE</scope>
    <source>
        <tissue evidence="3">Leaves</tissue>
    </source>
</reference>
<evidence type="ECO:0000313" key="3">
    <source>
        <dbReference type="EMBL" id="KAF5454168.1"/>
    </source>
</evidence>
<proteinExistence type="predicted"/>
<evidence type="ECO:0000256" key="1">
    <source>
        <dbReference type="SAM" id="MobiDB-lite"/>
    </source>
</evidence>
<accession>A0A833UFA2</accession>
<evidence type="ECO:0000313" key="4">
    <source>
        <dbReference type="Proteomes" id="UP000619265"/>
    </source>
</evidence>
<protein>
    <recommendedName>
        <fullName evidence="2">Retrotransposon gag domain-containing protein</fullName>
    </recommendedName>
</protein>
<feature type="region of interest" description="Disordered" evidence="1">
    <location>
        <begin position="252"/>
        <end position="291"/>
    </location>
</feature>
<dbReference type="EMBL" id="LIHL02000011">
    <property type="protein sequence ID" value="KAF5454168.1"/>
    <property type="molecule type" value="Genomic_DNA"/>
</dbReference>
<dbReference type="PANTHER" id="PTHR34222">
    <property type="entry name" value="GAG_PRE-INTEGRS DOMAIN-CONTAINING PROTEIN"/>
    <property type="match status" value="1"/>
</dbReference>
<feature type="domain" description="Retrotransposon gag" evidence="2">
    <location>
        <begin position="4"/>
        <end position="76"/>
    </location>
</feature>
<sequence length="291" mass="33273">MVLSWILNSVSRDIGETIVYAKTAKDMRDELKHQFSQGNGPRIFQLQKELSSLTQDQTSVSVYYRKFKCLWDELMNYNQIPSCTCGAYKNCSCGAARIFLEYHQRQHVIMFLMGLNEEFAHVRGQILLIEPLPSITKVFSLVIQEEKQREVGSMGRVGFQPNVAFMNKRIEVPKNNTGKQQYRREKVLCTHCGMTNHTVDRCYKLHGYPPSFKQKGKVSSANQVMTQPSSTPFDQHCMSFSQEEYQQLLASIRPQSTEQSKTSHQAANVLSTSNSLPSFSGPYPMEDDWEG</sequence>
<dbReference type="InterPro" id="IPR005162">
    <property type="entry name" value="Retrotrans_gag_dom"/>
</dbReference>
<reference evidence="3" key="2">
    <citation type="submission" date="2020-03" db="EMBL/GenBank/DDBJ databases">
        <title>Walnut 2.0.</title>
        <authorList>
            <person name="Marrano A."/>
            <person name="Britton M."/>
            <person name="Zimin A.V."/>
            <person name="Zaini P.A."/>
            <person name="Workman R."/>
            <person name="Puiu D."/>
            <person name="Bianco L."/>
            <person name="Allen B.J."/>
            <person name="Troggio M."/>
            <person name="Leslie C.A."/>
            <person name="Timp W."/>
            <person name="Dendekar A."/>
            <person name="Salzberg S.L."/>
            <person name="Neale D.B."/>
        </authorList>
    </citation>
    <scope>NUCLEOTIDE SEQUENCE</scope>
    <source>
        <tissue evidence="3">Leaves</tissue>
    </source>
</reference>
<feature type="compositionally biased region" description="Polar residues" evidence="1">
    <location>
        <begin position="252"/>
        <end position="278"/>
    </location>
</feature>
<dbReference type="PANTHER" id="PTHR34222:SF99">
    <property type="entry name" value="PROTEIN, PUTATIVE-RELATED"/>
    <property type="match status" value="1"/>
</dbReference>
<dbReference type="Proteomes" id="UP000619265">
    <property type="component" value="Unassembled WGS sequence"/>
</dbReference>
<gene>
    <name evidence="3" type="ORF">F2P56_023851</name>
</gene>